<sequence>MSTCADPAHKAAARIVGYALTLRNDFGAQAAAFVFRHRLDPEDRAILATAILDSLTDREFDGVLRHFCGEGAA</sequence>
<keyword evidence="2" id="KW-1185">Reference proteome</keyword>
<protein>
    <submittedName>
        <fullName evidence="1">Uncharacterized protein</fullName>
    </submittedName>
</protein>
<dbReference type="EMBL" id="FOLG01000009">
    <property type="protein sequence ID" value="SFC77889.1"/>
    <property type="molecule type" value="Genomic_DNA"/>
</dbReference>
<reference evidence="1 2" key="1">
    <citation type="submission" date="2016-10" db="EMBL/GenBank/DDBJ databases">
        <authorList>
            <person name="de Groot N.N."/>
        </authorList>
    </citation>
    <scope>NUCLEOTIDE SEQUENCE [LARGE SCALE GENOMIC DNA]</scope>
    <source>
        <strain evidence="1 2">DSM 19548</strain>
    </source>
</reference>
<dbReference type="OrthoDB" id="7874901at2"/>
<dbReference type="RefSeq" id="WP_093361449.1">
    <property type="nucleotide sequence ID" value="NZ_FOLG01000009.1"/>
</dbReference>
<accession>A0A1I1LXP5</accession>
<dbReference type="AlphaFoldDB" id="A0A1I1LXP5"/>
<proteinExistence type="predicted"/>
<organism evidence="1 2">
    <name type="scientific">Tropicimonas isoalkanivorans</name>
    <dbReference type="NCBI Taxonomy" id="441112"/>
    <lineage>
        <taxon>Bacteria</taxon>
        <taxon>Pseudomonadati</taxon>
        <taxon>Pseudomonadota</taxon>
        <taxon>Alphaproteobacteria</taxon>
        <taxon>Rhodobacterales</taxon>
        <taxon>Roseobacteraceae</taxon>
        <taxon>Tropicimonas</taxon>
    </lineage>
</organism>
<evidence type="ECO:0000313" key="2">
    <source>
        <dbReference type="Proteomes" id="UP000198728"/>
    </source>
</evidence>
<dbReference type="Proteomes" id="UP000198728">
    <property type="component" value="Unassembled WGS sequence"/>
</dbReference>
<name>A0A1I1LXP5_9RHOB</name>
<gene>
    <name evidence="1" type="ORF">SAMN04488094_10966</name>
</gene>
<dbReference type="STRING" id="441112.SAMN04488094_10966"/>
<evidence type="ECO:0000313" key="1">
    <source>
        <dbReference type="EMBL" id="SFC77889.1"/>
    </source>
</evidence>